<accession>A0A6J5S8H1</accession>
<proteinExistence type="predicted"/>
<reference evidence="1" key="1">
    <citation type="submission" date="2020-05" db="EMBL/GenBank/DDBJ databases">
        <authorList>
            <person name="Chiriac C."/>
            <person name="Salcher M."/>
            <person name="Ghai R."/>
            <person name="Kavagutti S V."/>
        </authorList>
    </citation>
    <scope>NUCLEOTIDE SEQUENCE</scope>
</reference>
<evidence type="ECO:0000313" key="1">
    <source>
        <dbReference type="EMBL" id="CAB4205030.1"/>
    </source>
</evidence>
<gene>
    <name evidence="1" type="ORF">UFOVP1406_16</name>
</gene>
<sequence length="214" mass="24092">MSSFLDNYEDVNSRIKRFRSEFATGRIEVVIEDIDLKIGYVLFKAMAFRNYEDDKPAAVDYAFEMRGDQKIGGRWFIETGSTSAIGRVIGLLSPSDTRPTKQDMEAVEHFTASHAAIEQNDLWATTTVTMTTKEISDEVGMPTVGSVLSDLENKIGVEVLEESPLCKHGHRILRTGIAKTGKPYKGYACPEKMKANQCEMLWFKQLPDGKWVIQ</sequence>
<organism evidence="1">
    <name type="scientific">uncultured Caudovirales phage</name>
    <dbReference type="NCBI Taxonomy" id="2100421"/>
    <lineage>
        <taxon>Viruses</taxon>
        <taxon>Duplodnaviria</taxon>
        <taxon>Heunggongvirae</taxon>
        <taxon>Uroviricota</taxon>
        <taxon>Caudoviricetes</taxon>
        <taxon>Peduoviridae</taxon>
        <taxon>Maltschvirus</taxon>
        <taxon>Maltschvirus maltsch</taxon>
    </lineage>
</organism>
<dbReference type="EMBL" id="LR797354">
    <property type="protein sequence ID" value="CAB4205030.1"/>
    <property type="molecule type" value="Genomic_DNA"/>
</dbReference>
<protein>
    <submittedName>
        <fullName evidence="1">Uncharacterized protein</fullName>
    </submittedName>
</protein>
<dbReference type="InterPro" id="IPR057999">
    <property type="entry name" value="Gp49"/>
</dbReference>
<dbReference type="Pfam" id="PF25690">
    <property type="entry name" value="Phage_gp49"/>
    <property type="match status" value="1"/>
</dbReference>
<name>A0A6J5S8H1_9CAUD</name>